<dbReference type="Pfam" id="PF05930">
    <property type="entry name" value="Phage_AlpA"/>
    <property type="match status" value="1"/>
</dbReference>
<dbReference type="AlphaFoldDB" id="A0A1I6W712"/>
<dbReference type="PANTHER" id="PTHR36154:SF1">
    <property type="entry name" value="DNA-BINDING TRANSCRIPTIONAL ACTIVATOR ALPA"/>
    <property type="match status" value="1"/>
</dbReference>
<keyword evidence="2" id="KW-1185">Reference proteome</keyword>
<gene>
    <name evidence="1" type="ORF">SAMN05444586_104413</name>
</gene>
<dbReference type="InterPro" id="IPR052931">
    <property type="entry name" value="Prophage_regulatory_activator"/>
</dbReference>
<evidence type="ECO:0000313" key="2">
    <source>
        <dbReference type="Proteomes" id="UP000182827"/>
    </source>
</evidence>
<sequence length="96" mass="10898">MNSLATAHNIEPTATELAVQPIERIIRLKHVIELTGLSRSTIYDRLNPKSKRYDASFPKSIKLGTMLNVGAVGWIESEIQAWIKQRIEERSRPLLS</sequence>
<dbReference type="Gene3D" id="1.10.238.160">
    <property type="match status" value="1"/>
</dbReference>
<evidence type="ECO:0000313" key="1">
    <source>
        <dbReference type="EMBL" id="SFT21775.1"/>
    </source>
</evidence>
<keyword evidence="1" id="KW-0238">DNA-binding</keyword>
<dbReference type="EMBL" id="FOZU01000044">
    <property type="protein sequence ID" value="SFT21775.1"/>
    <property type="molecule type" value="Genomic_DNA"/>
</dbReference>
<dbReference type="Proteomes" id="UP000182827">
    <property type="component" value="Unassembled WGS sequence"/>
</dbReference>
<name>A0A1I6W712_9GAMM</name>
<dbReference type="InterPro" id="IPR010260">
    <property type="entry name" value="AlpA"/>
</dbReference>
<organism evidence="1 2">
    <name type="scientific">Acinetobacter bohemicus</name>
    <dbReference type="NCBI Taxonomy" id="1435036"/>
    <lineage>
        <taxon>Bacteria</taxon>
        <taxon>Pseudomonadati</taxon>
        <taxon>Pseudomonadota</taxon>
        <taxon>Gammaproteobacteria</taxon>
        <taxon>Moraxellales</taxon>
        <taxon>Moraxellaceae</taxon>
        <taxon>Acinetobacter</taxon>
    </lineage>
</organism>
<dbReference type="GO" id="GO:0003677">
    <property type="term" value="F:DNA binding"/>
    <property type="evidence" value="ECO:0007669"/>
    <property type="project" value="UniProtKB-KW"/>
</dbReference>
<accession>A0A1I6W712</accession>
<reference evidence="2" key="1">
    <citation type="submission" date="2016-10" db="EMBL/GenBank/DDBJ databases">
        <authorList>
            <person name="Varghese N."/>
            <person name="Submissions S."/>
        </authorList>
    </citation>
    <scope>NUCLEOTIDE SEQUENCE [LARGE SCALE GENOMIC DNA]</scope>
    <source>
        <strain evidence="2">ANC 5076</strain>
    </source>
</reference>
<proteinExistence type="predicted"/>
<dbReference type="RefSeq" id="WP_081410461.1">
    <property type="nucleotide sequence ID" value="NZ_FOZU01000044.1"/>
</dbReference>
<dbReference type="PANTHER" id="PTHR36154">
    <property type="entry name" value="DNA-BINDING TRANSCRIPTIONAL ACTIVATOR ALPA"/>
    <property type="match status" value="1"/>
</dbReference>
<protein>
    <submittedName>
        <fullName evidence="1">Predicted DNA-binding transcriptional regulator AlpA</fullName>
    </submittedName>
</protein>